<evidence type="ECO:0000313" key="3">
    <source>
        <dbReference type="Proteomes" id="UP001497623"/>
    </source>
</evidence>
<name>A0AAV2RUY8_MEGNR</name>
<reference evidence="2 3" key="1">
    <citation type="submission" date="2024-05" db="EMBL/GenBank/DDBJ databases">
        <authorList>
            <person name="Wallberg A."/>
        </authorList>
    </citation>
    <scope>NUCLEOTIDE SEQUENCE [LARGE SCALE GENOMIC DNA]</scope>
</reference>
<comment type="caution">
    <text evidence="2">The sequence shown here is derived from an EMBL/GenBank/DDBJ whole genome shotgun (WGS) entry which is preliminary data.</text>
</comment>
<sequence>GSVNSSHNSSTARTPSNSTCNNNSNGNTASSAGHSAAMVRLPELHQQPQTSGGSNVAGAGTSVAASPAAGAMGSPNSAISVPRPSHSRNSSLDMRHNPQMIGQGVYPGHMSRSSGDLRPQAAPRSHSRTPSMDLRHSRNSSADLNKFFKTEIGLLNSTG</sequence>
<accession>A0AAV2RUY8</accession>
<dbReference type="EMBL" id="CAXKWB010031925">
    <property type="protein sequence ID" value="CAL4140501.1"/>
    <property type="molecule type" value="Genomic_DNA"/>
</dbReference>
<evidence type="ECO:0000256" key="1">
    <source>
        <dbReference type="SAM" id="MobiDB-lite"/>
    </source>
</evidence>
<evidence type="ECO:0000313" key="2">
    <source>
        <dbReference type="EMBL" id="CAL4140501.1"/>
    </source>
</evidence>
<proteinExistence type="predicted"/>
<feature type="compositionally biased region" description="Low complexity" evidence="1">
    <location>
        <begin position="16"/>
        <end position="37"/>
    </location>
</feature>
<dbReference type="AlphaFoldDB" id="A0AAV2RUY8"/>
<dbReference type="Proteomes" id="UP001497623">
    <property type="component" value="Unassembled WGS sequence"/>
</dbReference>
<feature type="non-terminal residue" evidence="2">
    <location>
        <position position="1"/>
    </location>
</feature>
<keyword evidence="3" id="KW-1185">Reference proteome</keyword>
<feature type="compositionally biased region" description="Low complexity" evidence="1">
    <location>
        <begin position="50"/>
        <end position="78"/>
    </location>
</feature>
<organism evidence="2 3">
    <name type="scientific">Meganyctiphanes norvegica</name>
    <name type="common">Northern krill</name>
    <name type="synonym">Thysanopoda norvegica</name>
    <dbReference type="NCBI Taxonomy" id="48144"/>
    <lineage>
        <taxon>Eukaryota</taxon>
        <taxon>Metazoa</taxon>
        <taxon>Ecdysozoa</taxon>
        <taxon>Arthropoda</taxon>
        <taxon>Crustacea</taxon>
        <taxon>Multicrustacea</taxon>
        <taxon>Malacostraca</taxon>
        <taxon>Eumalacostraca</taxon>
        <taxon>Eucarida</taxon>
        <taxon>Euphausiacea</taxon>
        <taxon>Euphausiidae</taxon>
        <taxon>Meganyctiphanes</taxon>
    </lineage>
</organism>
<feature type="non-terminal residue" evidence="2">
    <location>
        <position position="159"/>
    </location>
</feature>
<feature type="region of interest" description="Disordered" evidence="1">
    <location>
        <begin position="1"/>
        <end position="141"/>
    </location>
</feature>
<protein>
    <submittedName>
        <fullName evidence="2">Uncharacterized protein</fullName>
    </submittedName>
</protein>
<gene>
    <name evidence="2" type="ORF">MNOR_LOCUS28623</name>
</gene>
<feature type="compositionally biased region" description="Polar residues" evidence="1">
    <location>
        <begin position="1"/>
        <end position="15"/>
    </location>
</feature>